<proteinExistence type="predicted"/>
<comment type="caution">
    <text evidence="2">The sequence shown here is derived from an EMBL/GenBank/DDBJ whole genome shotgun (WGS) entry which is preliminary data.</text>
</comment>
<protein>
    <submittedName>
        <fullName evidence="2">Uncharacterized protein</fullName>
    </submittedName>
</protein>
<gene>
    <name evidence="2" type="ORF">EVAR_74531_1</name>
</gene>
<dbReference type="EMBL" id="BGZK01000048">
    <property type="protein sequence ID" value="GBP11899.1"/>
    <property type="molecule type" value="Genomic_DNA"/>
</dbReference>
<reference evidence="2 3" key="1">
    <citation type="journal article" date="2019" name="Commun. Biol.">
        <title>The bagworm genome reveals a unique fibroin gene that provides high tensile strength.</title>
        <authorList>
            <person name="Kono N."/>
            <person name="Nakamura H."/>
            <person name="Ohtoshi R."/>
            <person name="Tomita M."/>
            <person name="Numata K."/>
            <person name="Arakawa K."/>
        </authorList>
    </citation>
    <scope>NUCLEOTIDE SEQUENCE [LARGE SCALE GENOMIC DNA]</scope>
</reference>
<feature type="region of interest" description="Disordered" evidence="1">
    <location>
        <begin position="1"/>
        <end position="20"/>
    </location>
</feature>
<evidence type="ECO:0000313" key="2">
    <source>
        <dbReference type="EMBL" id="GBP11899.1"/>
    </source>
</evidence>
<dbReference type="AlphaFoldDB" id="A0A4C1TBK8"/>
<keyword evidence="3" id="KW-1185">Reference proteome</keyword>
<organism evidence="2 3">
    <name type="scientific">Eumeta variegata</name>
    <name type="common">Bagworm moth</name>
    <name type="synonym">Eumeta japonica</name>
    <dbReference type="NCBI Taxonomy" id="151549"/>
    <lineage>
        <taxon>Eukaryota</taxon>
        <taxon>Metazoa</taxon>
        <taxon>Ecdysozoa</taxon>
        <taxon>Arthropoda</taxon>
        <taxon>Hexapoda</taxon>
        <taxon>Insecta</taxon>
        <taxon>Pterygota</taxon>
        <taxon>Neoptera</taxon>
        <taxon>Endopterygota</taxon>
        <taxon>Lepidoptera</taxon>
        <taxon>Glossata</taxon>
        <taxon>Ditrysia</taxon>
        <taxon>Tineoidea</taxon>
        <taxon>Psychidae</taxon>
        <taxon>Oiketicinae</taxon>
        <taxon>Eumeta</taxon>
    </lineage>
</organism>
<sequence length="188" mass="19832">MGRPRPHSRTSGNNEVGNGVKQDTFPYDLGAFIFLGSNVTAGYANGVTAVVFIAAAVITRTAPAVIVRSGTGARNKGFLGIGARAVTRALPGSDSSINENNFDKRDVTKKISSIAKDRSQISTSENESYNFTLNMAIICDIQREVVALRNFNLDFKKGGDYVQTVYLQGRSTDTPVPGAAAASPGAGV</sequence>
<evidence type="ECO:0000256" key="1">
    <source>
        <dbReference type="SAM" id="MobiDB-lite"/>
    </source>
</evidence>
<dbReference type="Proteomes" id="UP000299102">
    <property type="component" value="Unassembled WGS sequence"/>
</dbReference>
<name>A0A4C1TBK8_EUMVA</name>
<accession>A0A4C1TBK8</accession>
<evidence type="ECO:0000313" key="3">
    <source>
        <dbReference type="Proteomes" id="UP000299102"/>
    </source>
</evidence>